<dbReference type="RefSeq" id="WP_341376528.1">
    <property type="nucleotide sequence ID" value="NZ_JBBUTF010000029.1"/>
</dbReference>
<dbReference type="Proteomes" id="UP001368500">
    <property type="component" value="Unassembled WGS sequence"/>
</dbReference>
<organism evidence="1 2">
    <name type="scientific">Pseudaquabacterium rugosum</name>
    <dbReference type="NCBI Taxonomy" id="2984194"/>
    <lineage>
        <taxon>Bacteria</taxon>
        <taxon>Pseudomonadati</taxon>
        <taxon>Pseudomonadota</taxon>
        <taxon>Betaproteobacteria</taxon>
        <taxon>Burkholderiales</taxon>
        <taxon>Sphaerotilaceae</taxon>
        <taxon>Pseudaquabacterium</taxon>
    </lineage>
</organism>
<accession>A0ABU9BGS9</accession>
<evidence type="ECO:0000313" key="2">
    <source>
        <dbReference type="Proteomes" id="UP001368500"/>
    </source>
</evidence>
<evidence type="ECO:0000313" key="1">
    <source>
        <dbReference type="EMBL" id="MEK8028728.1"/>
    </source>
</evidence>
<dbReference type="InterPro" id="IPR014547">
    <property type="entry name" value="UCP028477"/>
</dbReference>
<reference evidence="1 2" key="1">
    <citation type="submission" date="2024-04" db="EMBL/GenBank/DDBJ databases">
        <title>Novel species of the genus Ideonella isolated from streams.</title>
        <authorList>
            <person name="Lu H."/>
        </authorList>
    </citation>
    <scope>NUCLEOTIDE SEQUENCE [LARGE SCALE GENOMIC DNA]</scope>
    <source>
        <strain evidence="1 2">BYS139W</strain>
    </source>
</reference>
<gene>
    <name evidence="1" type="ORF">AACH11_22440</name>
</gene>
<name>A0ABU9BGS9_9BURK</name>
<sequence length="313" mass="33877">MAVAGPAAADSMRYCDGPAALDAHQQDGLLRVAALVQEMLEPSGVEVALIARSGLRLEWLGERHSHAGLALRDHRDGRWTVRQLYYACDERRPRLFDQGLAGFVMGTAQPDRGHYELLLLDGADGRAVARAALDDRRALGLLSADYSANAYAWSTRYQNCNQWVAELLGEAWAAPAGAPDAVEVPAAAAGDVSGAIGGATTDPVAERRARAQVALRQAGYVPRTVELGWLPLMWVASVWPWLHTDDLPAAQWDARALQVSMPSALSAWVERRPSPPRRLALCHRDRQVVIRSGGAPLDADCTPADGDRVLQLD</sequence>
<comment type="caution">
    <text evidence="1">The sequence shown here is derived from an EMBL/GenBank/DDBJ whole genome shotgun (WGS) entry which is preliminary data.</text>
</comment>
<dbReference type="Pfam" id="PF09916">
    <property type="entry name" value="DUF2145"/>
    <property type="match status" value="1"/>
</dbReference>
<keyword evidence="2" id="KW-1185">Reference proteome</keyword>
<dbReference type="EMBL" id="JBBUTF010000029">
    <property type="protein sequence ID" value="MEK8028728.1"/>
    <property type="molecule type" value="Genomic_DNA"/>
</dbReference>
<protein>
    <submittedName>
        <fullName evidence="1">DUF2145 domain-containing protein</fullName>
    </submittedName>
</protein>
<proteinExistence type="predicted"/>